<evidence type="ECO:0000259" key="2">
    <source>
        <dbReference type="SMART" id="SM00225"/>
    </source>
</evidence>
<dbReference type="InterPro" id="IPR011333">
    <property type="entry name" value="SKP1/BTB/POZ_sf"/>
</dbReference>
<organism evidence="3 4">
    <name type="scientific">Rhizoctonia solani</name>
    <dbReference type="NCBI Taxonomy" id="456999"/>
    <lineage>
        <taxon>Eukaryota</taxon>
        <taxon>Fungi</taxon>
        <taxon>Dikarya</taxon>
        <taxon>Basidiomycota</taxon>
        <taxon>Agaricomycotina</taxon>
        <taxon>Agaricomycetes</taxon>
        <taxon>Cantharellales</taxon>
        <taxon>Ceratobasidiaceae</taxon>
        <taxon>Rhizoctonia</taxon>
    </lineage>
</organism>
<comment type="caution">
    <text evidence="3">The sequence shown here is derived from an EMBL/GenBank/DDBJ whole genome shotgun (WGS) entry which is preliminary data.</text>
</comment>
<dbReference type="EMBL" id="CAJMWX010000121">
    <property type="protein sequence ID" value="CAE6403310.1"/>
    <property type="molecule type" value="Genomic_DNA"/>
</dbReference>
<protein>
    <recommendedName>
        <fullName evidence="2">BTB domain-containing protein</fullName>
    </recommendedName>
</protein>
<evidence type="ECO:0000313" key="3">
    <source>
        <dbReference type="EMBL" id="CAE6403310.1"/>
    </source>
</evidence>
<feature type="domain" description="BTB" evidence="2">
    <location>
        <begin position="57"/>
        <end position="154"/>
    </location>
</feature>
<dbReference type="AlphaFoldDB" id="A0A8H3A496"/>
<sequence>MESPTISCASLSDASISELGSHAPNLADAYANSKPNDEAPPECPEYEGTPLFEPGDGDMQISVNGTCFETHKYLIKRFQALKLLLNGWPLRINIQHNAVSAEDFREMFKVIYASIVTGPSLFAPSTLISTLRVATIYEYQALRDYCIQYLERLELDAVKRIEIAREFHLPAWEGPASYELGMRDEPITKEEAKIIGLDAFVCIAEMREKEQRRRGEEINAMGRAQDTKSSLTKEVSIEVETKPDEPEVAALVEINPDEPEVPAPGSTPQCVQPMTDDERETNDTAAHVNNNGTETGQSFTGVELSGTYNKRSTYGYRIDIPGCKCHFTSDTRSGVEKCTTYPCSLSALKNIQVQQSAHANRISDLESSVKKFSASIAAKSAPIGIAKPPVLEHGGDMRPKWKLGIL</sequence>
<gene>
    <name evidence="3" type="ORF">RDB_LOCUS5437</name>
</gene>
<dbReference type="Gene3D" id="3.30.710.10">
    <property type="entry name" value="Potassium Channel Kv1.1, Chain A"/>
    <property type="match status" value="1"/>
</dbReference>
<feature type="region of interest" description="Disordered" evidence="1">
    <location>
        <begin position="213"/>
        <end position="233"/>
    </location>
</feature>
<dbReference type="SUPFAM" id="SSF54695">
    <property type="entry name" value="POZ domain"/>
    <property type="match status" value="1"/>
</dbReference>
<name>A0A8H3A496_9AGAM</name>
<feature type="region of interest" description="Disordered" evidence="1">
    <location>
        <begin position="27"/>
        <end position="51"/>
    </location>
</feature>
<dbReference type="InterPro" id="IPR000210">
    <property type="entry name" value="BTB/POZ_dom"/>
</dbReference>
<evidence type="ECO:0000256" key="1">
    <source>
        <dbReference type="SAM" id="MobiDB-lite"/>
    </source>
</evidence>
<evidence type="ECO:0000313" key="4">
    <source>
        <dbReference type="Proteomes" id="UP000663888"/>
    </source>
</evidence>
<accession>A0A8H3A496</accession>
<dbReference type="SMART" id="SM00225">
    <property type="entry name" value="BTB"/>
    <property type="match status" value="1"/>
</dbReference>
<proteinExistence type="predicted"/>
<dbReference type="Proteomes" id="UP000663888">
    <property type="component" value="Unassembled WGS sequence"/>
</dbReference>
<reference evidence="3" key="1">
    <citation type="submission" date="2021-01" db="EMBL/GenBank/DDBJ databases">
        <authorList>
            <person name="Kaushik A."/>
        </authorList>
    </citation>
    <scope>NUCLEOTIDE SEQUENCE</scope>
    <source>
        <strain evidence="3">AG4-R118</strain>
    </source>
</reference>